<reference evidence="6 7" key="1">
    <citation type="submission" date="2021-03" db="EMBL/GenBank/DDBJ databases">
        <authorList>
            <person name="Grouzdev D.S."/>
        </authorList>
    </citation>
    <scope>NUCLEOTIDE SEQUENCE [LARGE SCALE GENOMIC DNA]</scope>
    <source>
        <strain evidence="6 7">M50-1</strain>
    </source>
</reference>
<protein>
    <submittedName>
        <fullName evidence="6">Metallophosphoesterase</fullName>
    </submittedName>
</protein>
<gene>
    <name evidence="6" type="ORF">EYB53_012545</name>
</gene>
<dbReference type="InterPro" id="IPR004843">
    <property type="entry name" value="Calcineurin-like_PHP"/>
</dbReference>
<dbReference type="PANTHER" id="PTHR31302">
    <property type="entry name" value="TRANSMEMBRANE PROTEIN WITH METALLOPHOSPHOESTERASE DOMAIN-RELATED"/>
    <property type="match status" value="1"/>
</dbReference>
<dbReference type="EMBL" id="SIJK02000020">
    <property type="protein sequence ID" value="MBP1466536.1"/>
    <property type="molecule type" value="Genomic_DNA"/>
</dbReference>
<evidence type="ECO:0000259" key="5">
    <source>
        <dbReference type="Pfam" id="PF00149"/>
    </source>
</evidence>
<evidence type="ECO:0000256" key="3">
    <source>
        <dbReference type="SAM" id="MobiDB-lite"/>
    </source>
</evidence>
<dbReference type="SUPFAM" id="SSF56300">
    <property type="entry name" value="Metallo-dependent phosphatases"/>
    <property type="match status" value="1"/>
</dbReference>
<sequence>MTHTAQKPRHKGRRFDPSPGKIRYSRRWIGATVAGGVLTTAALATGRLKTTALLGSIGATSLAYATLYEPRSPRLERITLNLPRLPLALDGLRIGQISDMHLGLRYTTENSRWAVHQMAAEEPDMLVFTGDFVSYEHAIAELPFVLEGLPRAPLGRFAVPGNHDYWEGVPEIKQTLTDLDIEMLINEHRPVTIGKETLVVAGLDDMWDGVPDIEVTLQHAPPQSVRLLLAHCPDALDYIIRGQRIDVQLSGHTHGGHMRLPGLGSFCLPRFGWHYASGHFHVNETQLYVSRGLGGLPLRLGCPPEATIFTLQRGSA</sequence>
<keyword evidence="4" id="KW-1133">Transmembrane helix</keyword>
<dbReference type="Gene3D" id="3.60.21.10">
    <property type="match status" value="1"/>
</dbReference>
<dbReference type="InterPro" id="IPR051158">
    <property type="entry name" value="Metallophosphoesterase_sf"/>
</dbReference>
<organism evidence="6 7">
    <name type="scientific">Candidatus Chloroploca mongolica</name>
    <dbReference type="NCBI Taxonomy" id="2528176"/>
    <lineage>
        <taxon>Bacteria</taxon>
        <taxon>Bacillati</taxon>
        <taxon>Chloroflexota</taxon>
        <taxon>Chloroflexia</taxon>
        <taxon>Chloroflexales</taxon>
        <taxon>Chloroflexineae</taxon>
        <taxon>Oscillochloridaceae</taxon>
        <taxon>Candidatus Chloroploca</taxon>
    </lineage>
</organism>
<feature type="compositionally biased region" description="Basic residues" evidence="3">
    <location>
        <begin position="1"/>
        <end position="13"/>
    </location>
</feature>
<keyword evidence="4" id="KW-0472">Membrane</keyword>
<dbReference type="RefSeq" id="WP_135478530.1">
    <property type="nucleotide sequence ID" value="NZ_SIJK02000020.1"/>
</dbReference>
<dbReference type="InterPro" id="IPR029052">
    <property type="entry name" value="Metallo-depent_PP-like"/>
</dbReference>
<name>A0ABS4DAR5_9CHLR</name>
<evidence type="ECO:0000313" key="7">
    <source>
        <dbReference type="Proteomes" id="UP001193081"/>
    </source>
</evidence>
<comment type="caution">
    <text evidence="6">The sequence shown here is derived from an EMBL/GenBank/DDBJ whole genome shotgun (WGS) entry which is preliminary data.</text>
</comment>
<proteinExistence type="predicted"/>
<keyword evidence="2" id="KW-0378">Hydrolase</keyword>
<feature type="region of interest" description="Disordered" evidence="3">
    <location>
        <begin position="1"/>
        <end position="21"/>
    </location>
</feature>
<dbReference type="Pfam" id="PF00149">
    <property type="entry name" value="Metallophos"/>
    <property type="match status" value="1"/>
</dbReference>
<feature type="transmembrane region" description="Helical" evidence="4">
    <location>
        <begin position="28"/>
        <end position="45"/>
    </location>
</feature>
<evidence type="ECO:0000313" key="6">
    <source>
        <dbReference type="EMBL" id="MBP1466536.1"/>
    </source>
</evidence>
<dbReference type="CDD" id="cd07385">
    <property type="entry name" value="MPP_YkuE_C"/>
    <property type="match status" value="1"/>
</dbReference>
<feature type="domain" description="Calcineurin-like phosphoesterase" evidence="5">
    <location>
        <begin position="92"/>
        <end position="255"/>
    </location>
</feature>
<keyword evidence="7" id="KW-1185">Reference proteome</keyword>
<evidence type="ECO:0000256" key="1">
    <source>
        <dbReference type="ARBA" id="ARBA00022723"/>
    </source>
</evidence>
<accession>A0ABS4DAR5</accession>
<keyword evidence="1" id="KW-0479">Metal-binding</keyword>
<evidence type="ECO:0000256" key="2">
    <source>
        <dbReference type="ARBA" id="ARBA00022801"/>
    </source>
</evidence>
<dbReference type="Proteomes" id="UP001193081">
    <property type="component" value="Unassembled WGS sequence"/>
</dbReference>
<keyword evidence="4" id="KW-0812">Transmembrane</keyword>
<dbReference type="PANTHER" id="PTHR31302:SF31">
    <property type="entry name" value="PHOSPHODIESTERASE YAEI"/>
    <property type="match status" value="1"/>
</dbReference>
<evidence type="ECO:0000256" key="4">
    <source>
        <dbReference type="SAM" id="Phobius"/>
    </source>
</evidence>